<dbReference type="OMA" id="VESWTHA"/>
<dbReference type="eggNOG" id="KOG4178">
    <property type="taxonomic scope" value="Eukaryota"/>
</dbReference>
<dbReference type="Gene3D" id="3.40.50.1820">
    <property type="entry name" value="alpha/beta hydrolase"/>
    <property type="match status" value="1"/>
</dbReference>
<dbReference type="InterPro" id="IPR029058">
    <property type="entry name" value="AB_hydrolase_fold"/>
</dbReference>
<organism evidence="4 5">
    <name type="scientific">Amborella trichopoda</name>
    <dbReference type="NCBI Taxonomy" id="13333"/>
    <lineage>
        <taxon>Eukaryota</taxon>
        <taxon>Viridiplantae</taxon>
        <taxon>Streptophyta</taxon>
        <taxon>Embryophyta</taxon>
        <taxon>Tracheophyta</taxon>
        <taxon>Spermatophyta</taxon>
        <taxon>Magnoliopsida</taxon>
        <taxon>Amborellales</taxon>
        <taxon>Amborellaceae</taxon>
        <taxon>Amborella</taxon>
    </lineage>
</organism>
<evidence type="ECO:0000256" key="1">
    <source>
        <dbReference type="ARBA" id="ARBA00022801"/>
    </source>
</evidence>
<dbReference type="EMBL" id="KI393888">
    <property type="protein sequence ID" value="ERN06501.1"/>
    <property type="molecule type" value="Genomic_DNA"/>
</dbReference>
<evidence type="ECO:0000313" key="4">
    <source>
        <dbReference type="EMBL" id="ERN06501.1"/>
    </source>
</evidence>
<evidence type="ECO:0000313" key="5">
    <source>
        <dbReference type="Proteomes" id="UP000017836"/>
    </source>
</evidence>
<evidence type="ECO:0000259" key="3">
    <source>
        <dbReference type="Pfam" id="PF00561"/>
    </source>
</evidence>
<reference evidence="5" key="1">
    <citation type="journal article" date="2013" name="Science">
        <title>The Amborella genome and the evolution of flowering plants.</title>
        <authorList>
            <consortium name="Amborella Genome Project"/>
        </authorList>
    </citation>
    <scope>NUCLEOTIDE SEQUENCE [LARGE SCALE GENOMIC DNA]</scope>
</reference>
<sequence>MEFMTRHGYRAVASDLRGYGEIEARPQPYTSYIVFHIVGDLIGLLDALGEAQAFVVGYDWGAMIAWYLCLFRPDWVRALVTLSVPYWPRSPLRKPVESWTHAYGNGFYITQFQVRLQLLCSFQILCLFHVL</sequence>
<dbReference type="Proteomes" id="UP000017836">
    <property type="component" value="Unassembled WGS sequence"/>
</dbReference>
<dbReference type="InterPro" id="IPR000073">
    <property type="entry name" value="AB_hydrolase_1"/>
</dbReference>
<dbReference type="InterPro" id="IPR000639">
    <property type="entry name" value="Epox_hydrolase-like"/>
</dbReference>
<keyword evidence="1" id="KW-0378">Hydrolase</keyword>
<comment type="similarity">
    <text evidence="2">Belongs to the AB hydrolase superfamily. Epoxide hydrolase family.</text>
</comment>
<protein>
    <recommendedName>
        <fullName evidence="3">AB hydrolase-1 domain-containing protein</fullName>
    </recommendedName>
</protein>
<evidence type="ECO:0000256" key="2">
    <source>
        <dbReference type="ARBA" id="ARBA00038334"/>
    </source>
</evidence>
<feature type="domain" description="AB hydrolase-1" evidence="3">
    <location>
        <begin position="6"/>
        <end position="98"/>
    </location>
</feature>
<dbReference type="Gramene" id="ERN06501">
    <property type="protein sequence ID" value="ERN06501"/>
    <property type="gene ID" value="AMTR_s00058p00060870"/>
</dbReference>
<gene>
    <name evidence="4" type="ORF">AMTR_s00058p00060870</name>
</gene>
<dbReference type="GO" id="GO:0016787">
    <property type="term" value="F:hydrolase activity"/>
    <property type="evidence" value="ECO:0000318"/>
    <property type="project" value="GO_Central"/>
</dbReference>
<dbReference type="STRING" id="13333.W1PFT4"/>
<proteinExistence type="inferred from homology"/>
<dbReference type="SUPFAM" id="SSF53474">
    <property type="entry name" value="alpha/beta-Hydrolases"/>
    <property type="match status" value="1"/>
</dbReference>
<name>W1PFT4_AMBTC</name>
<accession>W1PFT4</accession>
<dbReference type="PANTHER" id="PTHR43329">
    <property type="entry name" value="EPOXIDE HYDROLASE"/>
    <property type="match status" value="1"/>
</dbReference>
<dbReference type="AlphaFoldDB" id="W1PFT4"/>
<keyword evidence="5" id="KW-1185">Reference proteome</keyword>
<dbReference type="HOGENOM" id="CLU_155492_0_0_1"/>
<dbReference type="PRINTS" id="PR00412">
    <property type="entry name" value="EPOXHYDRLASE"/>
</dbReference>
<dbReference type="Pfam" id="PF00561">
    <property type="entry name" value="Abhydrolase_1"/>
    <property type="match status" value="1"/>
</dbReference>